<name>A0A9N8VGT0_9GLOM</name>
<dbReference type="AlphaFoldDB" id="A0A9N8VGT0"/>
<evidence type="ECO:0000313" key="4">
    <source>
        <dbReference type="Proteomes" id="UP000789396"/>
    </source>
</evidence>
<reference evidence="3" key="1">
    <citation type="submission" date="2021-06" db="EMBL/GenBank/DDBJ databases">
        <authorList>
            <person name="Kallberg Y."/>
            <person name="Tangrot J."/>
            <person name="Rosling A."/>
        </authorList>
    </citation>
    <scope>NUCLEOTIDE SEQUENCE</scope>
    <source>
        <strain evidence="3">IN212</strain>
    </source>
</reference>
<evidence type="ECO:0000256" key="1">
    <source>
        <dbReference type="SAM" id="Coils"/>
    </source>
</evidence>
<comment type="caution">
    <text evidence="3">The sequence shown here is derived from an EMBL/GenBank/DDBJ whole genome shotgun (WGS) entry which is preliminary data.</text>
</comment>
<dbReference type="OrthoDB" id="10620794at2759"/>
<accession>A0A9N8VGT0</accession>
<feature type="compositionally biased region" description="Basic and acidic residues" evidence="2">
    <location>
        <begin position="8"/>
        <end position="46"/>
    </location>
</feature>
<sequence>MTTIDDLIQEREKARQEAKEEGEEAEKALKEETISENDESYKEAKAKYHKKRNEKIEEEIDKKNEQVQKLEEKITRMAEEVKNTSDPTEKNRLMVAIEASKKEVKDLKGEIGKLQKAREEGDKKVDDIYQGFDDTLTQEQLQSSKIMVSQTTNIAESGGCSGAKAFFTLAWSDNTNNNKINYKGFTLEISLTGFRTSEEYDADNYESYKAKKKEVDEENKKNKKDQKEHAETEKPHDPEQGEFKKLFDEIQEIKKDKTKPLEIKEKDMQAIMERIDAKSKEEIEKINERVQKQEEQNLRIAQETAEARKKGDKALENKLIAILNQGKREAAQINAEKKEVPTKESYKDLLKEEQNNSPQFNFLNLVDKPHCVGTETTNGLAKEGHANWQHLMADDLRIINKSFRQFDTLENRKITLDGSKSEKAFNKAKEALITQFETLEAKCQDDVSKSEFFGGTCIGIDGTHNVFLKKIQTSLKLLAKDLKQLKAFQEKKEKLGQLQREATQLLQE</sequence>
<feature type="region of interest" description="Disordered" evidence="2">
    <location>
        <begin position="212"/>
        <end position="242"/>
    </location>
</feature>
<feature type="region of interest" description="Disordered" evidence="2">
    <location>
        <begin position="1"/>
        <end position="53"/>
    </location>
</feature>
<dbReference type="Proteomes" id="UP000789396">
    <property type="component" value="Unassembled WGS sequence"/>
</dbReference>
<protein>
    <submittedName>
        <fullName evidence="3">11241_t:CDS:1</fullName>
    </submittedName>
</protein>
<evidence type="ECO:0000313" key="3">
    <source>
        <dbReference type="EMBL" id="CAG8449752.1"/>
    </source>
</evidence>
<organism evidence="3 4">
    <name type="scientific">Racocetra fulgida</name>
    <dbReference type="NCBI Taxonomy" id="60492"/>
    <lineage>
        <taxon>Eukaryota</taxon>
        <taxon>Fungi</taxon>
        <taxon>Fungi incertae sedis</taxon>
        <taxon>Mucoromycota</taxon>
        <taxon>Glomeromycotina</taxon>
        <taxon>Glomeromycetes</taxon>
        <taxon>Diversisporales</taxon>
        <taxon>Gigasporaceae</taxon>
        <taxon>Racocetra</taxon>
    </lineage>
</organism>
<keyword evidence="1" id="KW-0175">Coiled coil</keyword>
<keyword evidence="4" id="KW-1185">Reference proteome</keyword>
<evidence type="ECO:0000256" key="2">
    <source>
        <dbReference type="SAM" id="MobiDB-lite"/>
    </source>
</evidence>
<gene>
    <name evidence="3" type="ORF">RFULGI_LOCUS167</name>
</gene>
<dbReference type="EMBL" id="CAJVPZ010000022">
    <property type="protein sequence ID" value="CAG8449752.1"/>
    <property type="molecule type" value="Genomic_DNA"/>
</dbReference>
<feature type="coiled-coil region" evidence="1">
    <location>
        <begin position="261"/>
        <end position="310"/>
    </location>
</feature>
<proteinExistence type="predicted"/>